<proteinExistence type="predicted"/>
<dbReference type="PANTHER" id="PTHR30146:SF148">
    <property type="entry name" value="HTH-TYPE TRANSCRIPTIONAL REPRESSOR PURR-RELATED"/>
    <property type="match status" value="1"/>
</dbReference>
<reference evidence="6 7" key="1">
    <citation type="submission" date="2023-10" db="EMBL/GenBank/DDBJ databases">
        <title>Bacteria for the degradation of biodegradable plastic PBAT(Polybutylene adipate terephthalate).</title>
        <authorList>
            <person name="Weon H.-Y."/>
            <person name="Yeon J."/>
        </authorList>
    </citation>
    <scope>NUCLEOTIDE SEQUENCE [LARGE SCALE GENOMIC DNA]</scope>
    <source>
        <strain evidence="6 7">SBD 7-3</strain>
    </source>
</reference>
<dbReference type="InterPro" id="IPR001761">
    <property type="entry name" value="Peripla_BP/Lac1_sug-bd_dom"/>
</dbReference>
<dbReference type="Gene3D" id="3.40.50.2300">
    <property type="match status" value="2"/>
</dbReference>
<dbReference type="Pfam" id="PF00532">
    <property type="entry name" value="Peripla_BP_1"/>
    <property type="match status" value="1"/>
</dbReference>
<sequence length="346" mass="37883">MTSPDDRQSSPPPIAPETITVLDVAREAGVSASTVSRILNGTARVASDKRTAVENAIRKLDFKPNLFARSLKTGTTMTVGVLTQDIESPFFNRAMRGIEEGLSGSGYAPIIVSGHWNAKEEAERIRLLLARRIDGLVILTGHLDDAQIVDFARHQPIVVTGRQLNAPNLRSRQLDQEHGGYIATRHLISLGHKRIAHIAGPRDHFDATERLAGYRRAHEEAGLEVAPELIVQGDFLESGGLLSMNRLLDSGHPFTAVFAANDQTAFGARVAMYRRGIRVPDDLSLVGVDDLPAAAYLTPPITTVRQPIYEMGLFAAHALLNMLGHRVPEIELPALELIVRETTRRL</sequence>
<evidence type="ECO:0000256" key="1">
    <source>
        <dbReference type="ARBA" id="ARBA00022491"/>
    </source>
</evidence>
<evidence type="ECO:0000259" key="5">
    <source>
        <dbReference type="PROSITE" id="PS50932"/>
    </source>
</evidence>
<dbReference type="Proteomes" id="UP001303946">
    <property type="component" value="Chromosome"/>
</dbReference>
<dbReference type="EMBL" id="CP136336">
    <property type="protein sequence ID" value="WOB08443.1"/>
    <property type="molecule type" value="Genomic_DNA"/>
</dbReference>
<dbReference type="RefSeq" id="WP_316701203.1">
    <property type="nucleotide sequence ID" value="NZ_CP136336.1"/>
</dbReference>
<dbReference type="PRINTS" id="PR00036">
    <property type="entry name" value="HTHLACI"/>
</dbReference>
<name>A0ABZ0D061_9BURK</name>
<evidence type="ECO:0000256" key="2">
    <source>
        <dbReference type="ARBA" id="ARBA00023015"/>
    </source>
</evidence>
<dbReference type="InterPro" id="IPR028082">
    <property type="entry name" value="Peripla_BP_I"/>
</dbReference>
<dbReference type="Pfam" id="PF00356">
    <property type="entry name" value="LacI"/>
    <property type="match status" value="1"/>
</dbReference>
<dbReference type="SUPFAM" id="SSF53822">
    <property type="entry name" value="Periplasmic binding protein-like I"/>
    <property type="match status" value="1"/>
</dbReference>
<dbReference type="InterPro" id="IPR010982">
    <property type="entry name" value="Lambda_DNA-bd_dom_sf"/>
</dbReference>
<keyword evidence="7" id="KW-1185">Reference proteome</keyword>
<dbReference type="InterPro" id="IPR000843">
    <property type="entry name" value="HTH_LacI"/>
</dbReference>
<protein>
    <submittedName>
        <fullName evidence="6">Substrate-binding domain-containing protein</fullName>
    </submittedName>
</protein>
<dbReference type="SMART" id="SM00354">
    <property type="entry name" value="HTH_LACI"/>
    <property type="match status" value="1"/>
</dbReference>
<dbReference type="PROSITE" id="PS00356">
    <property type="entry name" value="HTH_LACI_1"/>
    <property type="match status" value="1"/>
</dbReference>
<dbReference type="SUPFAM" id="SSF47413">
    <property type="entry name" value="lambda repressor-like DNA-binding domains"/>
    <property type="match status" value="1"/>
</dbReference>
<feature type="domain" description="HTH lacI-type" evidence="5">
    <location>
        <begin position="19"/>
        <end position="73"/>
    </location>
</feature>
<dbReference type="CDD" id="cd01392">
    <property type="entry name" value="HTH_LacI"/>
    <property type="match status" value="1"/>
</dbReference>
<dbReference type="PANTHER" id="PTHR30146">
    <property type="entry name" value="LACI-RELATED TRANSCRIPTIONAL REPRESSOR"/>
    <property type="match status" value="1"/>
</dbReference>
<dbReference type="PROSITE" id="PS50932">
    <property type="entry name" value="HTH_LACI_2"/>
    <property type="match status" value="1"/>
</dbReference>
<organism evidence="6 7">
    <name type="scientific">Piscinibacter gummiphilus</name>
    <dbReference type="NCBI Taxonomy" id="946333"/>
    <lineage>
        <taxon>Bacteria</taxon>
        <taxon>Pseudomonadati</taxon>
        <taxon>Pseudomonadota</taxon>
        <taxon>Betaproteobacteria</taxon>
        <taxon>Burkholderiales</taxon>
        <taxon>Sphaerotilaceae</taxon>
        <taxon>Piscinibacter</taxon>
    </lineage>
</organism>
<evidence type="ECO:0000256" key="4">
    <source>
        <dbReference type="ARBA" id="ARBA00023163"/>
    </source>
</evidence>
<keyword evidence="3" id="KW-0238">DNA-binding</keyword>
<dbReference type="CDD" id="cd06290">
    <property type="entry name" value="PBP1_LacI-like"/>
    <property type="match status" value="1"/>
</dbReference>
<evidence type="ECO:0000313" key="6">
    <source>
        <dbReference type="EMBL" id="WOB08443.1"/>
    </source>
</evidence>
<dbReference type="Gene3D" id="1.10.260.40">
    <property type="entry name" value="lambda repressor-like DNA-binding domains"/>
    <property type="match status" value="1"/>
</dbReference>
<keyword evidence="2" id="KW-0805">Transcription regulation</keyword>
<evidence type="ECO:0000313" key="7">
    <source>
        <dbReference type="Proteomes" id="UP001303946"/>
    </source>
</evidence>
<accession>A0ABZ0D061</accession>
<evidence type="ECO:0000256" key="3">
    <source>
        <dbReference type="ARBA" id="ARBA00023125"/>
    </source>
</evidence>
<keyword evidence="1" id="KW-0678">Repressor</keyword>
<gene>
    <name evidence="6" type="ORF">RXV79_26535</name>
</gene>
<keyword evidence="4" id="KW-0804">Transcription</keyword>